<dbReference type="Gene3D" id="1.10.630.10">
    <property type="entry name" value="Cytochrome P450"/>
    <property type="match status" value="1"/>
</dbReference>
<dbReference type="GO" id="GO:0005506">
    <property type="term" value="F:iron ion binding"/>
    <property type="evidence" value="ECO:0007669"/>
    <property type="project" value="InterPro"/>
</dbReference>
<dbReference type="GO" id="GO:0016705">
    <property type="term" value="F:oxidoreductase activity, acting on paired donors, with incorporation or reduction of molecular oxygen"/>
    <property type="evidence" value="ECO:0007669"/>
    <property type="project" value="InterPro"/>
</dbReference>
<evidence type="ECO:0000256" key="4">
    <source>
        <dbReference type="ARBA" id="ARBA00023002"/>
    </source>
</evidence>
<dbReference type="Proteomes" id="UP000077002">
    <property type="component" value="Unassembled WGS sequence"/>
</dbReference>
<keyword evidence="4 8" id="KW-0560">Oxidoreductase</keyword>
<keyword evidence="11" id="KW-1185">Reference proteome</keyword>
<dbReference type="PANTHER" id="PTHR46206:SF6">
    <property type="entry name" value="CYTOCHROME P450 MONOOXYGENASE AN1598-RELATED"/>
    <property type="match status" value="1"/>
</dbReference>
<dbReference type="PROSITE" id="PS00086">
    <property type="entry name" value="CYTOCHROME_P450"/>
    <property type="match status" value="1"/>
</dbReference>
<dbReference type="InterPro" id="IPR001128">
    <property type="entry name" value="Cyt_P450"/>
</dbReference>
<gene>
    <name evidence="10" type="ORF">AYO21_06060</name>
</gene>
<dbReference type="EMBL" id="LVKK01000040">
    <property type="protein sequence ID" value="OAG39785.1"/>
    <property type="molecule type" value="Genomic_DNA"/>
</dbReference>
<dbReference type="InterPro" id="IPR002403">
    <property type="entry name" value="Cyt_P450_E_grp-IV"/>
</dbReference>
<accession>A0A177F6E3</accession>
<dbReference type="GO" id="GO:0004497">
    <property type="term" value="F:monooxygenase activity"/>
    <property type="evidence" value="ECO:0007669"/>
    <property type="project" value="UniProtKB-KW"/>
</dbReference>
<feature type="transmembrane region" description="Helical" evidence="9">
    <location>
        <begin position="20"/>
        <end position="37"/>
    </location>
</feature>
<keyword evidence="9" id="KW-0472">Membrane</keyword>
<reference evidence="10 11" key="1">
    <citation type="submission" date="2016-03" db="EMBL/GenBank/DDBJ databases">
        <title>Draft genome sequence of the Fonsecaea monophora CBS 269.37.</title>
        <authorList>
            <person name="Bombassaro A."/>
            <person name="Vinicius W.A."/>
            <person name="De Hoog S."/>
            <person name="Sun J."/>
            <person name="Souza E.M."/>
            <person name="Raittz R.T."/>
            <person name="Costa F."/>
            <person name="Leao A.C."/>
            <person name="Tadra-Sfeir M.Z."/>
            <person name="Baura V."/>
            <person name="Balsanelli E."/>
            <person name="Pedrosa F.O."/>
            <person name="Moreno L.F."/>
            <person name="Steffens M.B."/>
            <person name="Xi L."/>
            <person name="Bocca A.L."/>
            <person name="Felipe M.S."/>
            <person name="Teixeira M."/>
            <person name="Telles Filho F.Q."/>
            <person name="Azevedo C.M."/>
            <person name="Gomes R."/>
            <person name="Vicente V.A."/>
        </authorList>
    </citation>
    <scope>NUCLEOTIDE SEQUENCE [LARGE SCALE GENOMIC DNA]</scope>
    <source>
        <strain evidence="10 11">CBS 269.37</strain>
    </source>
</reference>
<dbReference type="AlphaFoldDB" id="A0A177F6E3"/>
<dbReference type="Pfam" id="PF00067">
    <property type="entry name" value="p450"/>
    <property type="match status" value="1"/>
</dbReference>
<evidence type="ECO:0000313" key="10">
    <source>
        <dbReference type="EMBL" id="OAG39785.1"/>
    </source>
</evidence>
<dbReference type="SUPFAM" id="SSF48264">
    <property type="entry name" value="Cytochrome P450"/>
    <property type="match status" value="1"/>
</dbReference>
<evidence type="ECO:0000313" key="11">
    <source>
        <dbReference type="Proteomes" id="UP000077002"/>
    </source>
</evidence>
<dbReference type="OrthoDB" id="1844152at2759"/>
<keyword evidence="9" id="KW-1133">Transmembrane helix</keyword>
<evidence type="ECO:0000256" key="7">
    <source>
        <dbReference type="PIRSR" id="PIRSR602403-1"/>
    </source>
</evidence>
<evidence type="ECO:0000256" key="2">
    <source>
        <dbReference type="ARBA" id="ARBA00010617"/>
    </source>
</evidence>
<evidence type="ECO:0000256" key="1">
    <source>
        <dbReference type="ARBA" id="ARBA00001971"/>
    </source>
</evidence>
<keyword evidence="3 7" id="KW-0479">Metal-binding</keyword>
<comment type="caution">
    <text evidence="10">The sequence shown here is derived from an EMBL/GenBank/DDBJ whole genome shotgun (WGS) entry which is preliminary data.</text>
</comment>
<dbReference type="RefSeq" id="XP_022511737.1">
    <property type="nucleotide sequence ID" value="XM_022656025.1"/>
</dbReference>
<protein>
    <recommendedName>
        <fullName evidence="12">Cytochrome P450 monooxygenase</fullName>
    </recommendedName>
</protein>
<keyword evidence="5 7" id="KW-0408">Iron</keyword>
<dbReference type="GO" id="GO:0020037">
    <property type="term" value="F:heme binding"/>
    <property type="evidence" value="ECO:0007669"/>
    <property type="project" value="InterPro"/>
</dbReference>
<keyword evidence="7 8" id="KW-0349">Heme</keyword>
<comment type="cofactor">
    <cofactor evidence="1 7">
        <name>heme</name>
        <dbReference type="ChEBI" id="CHEBI:30413"/>
    </cofactor>
</comment>
<dbReference type="PRINTS" id="PR00465">
    <property type="entry name" value="EP450IV"/>
</dbReference>
<dbReference type="InterPro" id="IPR036396">
    <property type="entry name" value="Cyt_P450_sf"/>
</dbReference>
<keyword evidence="6 8" id="KW-0503">Monooxygenase</keyword>
<proteinExistence type="inferred from homology"/>
<dbReference type="InterPro" id="IPR017972">
    <property type="entry name" value="Cyt_P450_CS"/>
</dbReference>
<dbReference type="CDD" id="cd11041">
    <property type="entry name" value="CYP503A1-like"/>
    <property type="match status" value="1"/>
</dbReference>
<dbReference type="GeneID" id="34601223"/>
<evidence type="ECO:0000256" key="5">
    <source>
        <dbReference type="ARBA" id="ARBA00023004"/>
    </source>
</evidence>
<evidence type="ECO:0000256" key="6">
    <source>
        <dbReference type="ARBA" id="ARBA00023033"/>
    </source>
</evidence>
<dbReference type="PANTHER" id="PTHR46206">
    <property type="entry name" value="CYTOCHROME P450"/>
    <property type="match status" value="1"/>
</dbReference>
<keyword evidence="9" id="KW-0812">Transmembrane</keyword>
<organism evidence="10 11">
    <name type="scientific">Fonsecaea monophora</name>
    <dbReference type="NCBI Taxonomy" id="254056"/>
    <lineage>
        <taxon>Eukaryota</taxon>
        <taxon>Fungi</taxon>
        <taxon>Dikarya</taxon>
        <taxon>Ascomycota</taxon>
        <taxon>Pezizomycotina</taxon>
        <taxon>Eurotiomycetes</taxon>
        <taxon>Chaetothyriomycetidae</taxon>
        <taxon>Chaetothyriales</taxon>
        <taxon>Herpotrichiellaceae</taxon>
        <taxon>Fonsecaea</taxon>
    </lineage>
</organism>
<comment type="similarity">
    <text evidence="2 8">Belongs to the cytochrome P450 family.</text>
</comment>
<sequence>MWSLLESPLTGNIRTGQLAVLASISVLIVIALFNALLAKGTGAHKLPDLPIALQEELPNEKDRIERYVNDTRELLIHGYRVFKDQVFGINTTEGTNIVLPLKYLDDLKGHRTLTFGAFLEEQFTLKEYTKLGNLTEAQIQVYIRDFNPLLRMLSFLLDETVTYTTPAQYVPTIHRWICEYFPIGECESWTTTKPYVPLNRLVSRICARMFLGEAAARDDRWLDVAAVYIKTVEHWITNLKKWPKSLRPLVWRFVDGRRQAWQQFEEGRMIVSESLRKKKANGNKPLNDPPSLMDCLTSGQYSDSINDTEYHTIAQMNLCVAAIQAQAATVMQCLIDASGYPEYIPELREEIEQTLQSSGGVWTKQALDRLLKLDSFLKETQRLNSPDLTSYQRRVMQPLTLSNGMRIPRGATLVIPTGAINMDGQYFESPEQFDGFRFYRKRLESEENAKKHQLVTVGKYDLAWGYGRHACPGRFMADIVMKLIMIEFLTRYDVKYPTSQARPENVIYEGILAPDPEWELSFKKRC</sequence>
<feature type="binding site" description="axial binding residue" evidence="7">
    <location>
        <position position="471"/>
    </location>
    <ligand>
        <name>heme</name>
        <dbReference type="ChEBI" id="CHEBI:30413"/>
    </ligand>
    <ligandPart>
        <name>Fe</name>
        <dbReference type="ChEBI" id="CHEBI:18248"/>
    </ligandPart>
</feature>
<evidence type="ECO:0008006" key="12">
    <source>
        <dbReference type="Google" id="ProtNLM"/>
    </source>
</evidence>
<evidence type="ECO:0000256" key="8">
    <source>
        <dbReference type="RuleBase" id="RU000461"/>
    </source>
</evidence>
<evidence type="ECO:0000256" key="9">
    <source>
        <dbReference type="SAM" id="Phobius"/>
    </source>
</evidence>
<evidence type="ECO:0000256" key="3">
    <source>
        <dbReference type="ARBA" id="ARBA00022723"/>
    </source>
</evidence>
<name>A0A177F6E3_9EURO</name>